<organism evidence="1 2">
    <name type="scientific">Taklimakanibacter albus</name>
    <dbReference type="NCBI Taxonomy" id="2800327"/>
    <lineage>
        <taxon>Bacteria</taxon>
        <taxon>Pseudomonadati</taxon>
        <taxon>Pseudomonadota</taxon>
        <taxon>Alphaproteobacteria</taxon>
        <taxon>Hyphomicrobiales</taxon>
        <taxon>Aestuariivirgaceae</taxon>
        <taxon>Taklimakanibacter</taxon>
    </lineage>
</organism>
<protein>
    <submittedName>
        <fullName evidence="1">Uncharacterized protein</fullName>
    </submittedName>
</protein>
<keyword evidence="2" id="KW-1185">Reference proteome</keyword>
<comment type="caution">
    <text evidence="1">The sequence shown here is derived from an EMBL/GenBank/DDBJ whole genome shotgun (WGS) entry which is preliminary data.</text>
</comment>
<dbReference type="EMBL" id="JAENHL010000007">
    <property type="protein sequence ID" value="MBK1867364.1"/>
    <property type="molecule type" value="Genomic_DNA"/>
</dbReference>
<reference evidence="1" key="1">
    <citation type="submission" date="2021-01" db="EMBL/GenBank/DDBJ databases">
        <authorList>
            <person name="Sun Q."/>
        </authorList>
    </citation>
    <scope>NUCLEOTIDE SEQUENCE</scope>
    <source>
        <strain evidence="1">YIM B02566</strain>
    </source>
</reference>
<accession>A0ACC5R3X9</accession>
<evidence type="ECO:0000313" key="1">
    <source>
        <dbReference type="EMBL" id="MBK1867364.1"/>
    </source>
</evidence>
<proteinExistence type="predicted"/>
<name>A0ACC5R3X9_9HYPH</name>
<gene>
    <name evidence="1" type="ORF">JHL16_13495</name>
</gene>
<sequence>MRPRYIIALSALCLAAVGVATFGDIGGADCGVDVFDTRTSPDGRYKAVSFGVDCGATTGFNTQLSILPATAAFDRDAYPPQLILDGKWTLAILWKDDAGLVVTIPKTVRI</sequence>
<dbReference type="Proteomes" id="UP000616151">
    <property type="component" value="Unassembled WGS sequence"/>
</dbReference>
<evidence type="ECO:0000313" key="2">
    <source>
        <dbReference type="Proteomes" id="UP000616151"/>
    </source>
</evidence>